<name>A0A9P4NDW4_9PEZI</name>
<protein>
    <recommendedName>
        <fullName evidence="3">Aminoglycoside phosphotransferase domain-containing protein</fullName>
    </recommendedName>
</protein>
<dbReference type="Gene3D" id="3.30.200.20">
    <property type="entry name" value="Phosphorylase Kinase, domain 1"/>
    <property type="match status" value="1"/>
</dbReference>
<dbReference type="AlphaFoldDB" id="A0A9P4NDW4"/>
<dbReference type="InterPro" id="IPR011009">
    <property type="entry name" value="Kinase-like_dom_sf"/>
</dbReference>
<sequence>MATGALTERIFRIPLPVNPWYKMQSEVATMEYVRQNTSIPIPKLYVFESSMENELGFEWMIMEKVGGHAYGDVKDTIGLPGKEKLYRTIAGWVNELSALEFDAIGSLYRE</sequence>
<accession>A0A9P4NDW4</accession>
<dbReference type="PANTHER" id="PTHR21310:SF13">
    <property type="entry name" value="AMINOGLYCOSIDE PHOSPHOTRANSFERASE DOMAIN-CONTAINING PROTEIN"/>
    <property type="match status" value="1"/>
</dbReference>
<organism evidence="1 2">
    <name type="scientific">Tothia fuscella</name>
    <dbReference type="NCBI Taxonomy" id="1048955"/>
    <lineage>
        <taxon>Eukaryota</taxon>
        <taxon>Fungi</taxon>
        <taxon>Dikarya</taxon>
        <taxon>Ascomycota</taxon>
        <taxon>Pezizomycotina</taxon>
        <taxon>Dothideomycetes</taxon>
        <taxon>Pleosporomycetidae</taxon>
        <taxon>Venturiales</taxon>
        <taxon>Cylindrosympodiaceae</taxon>
        <taxon>Tothia</taxon>
    </lineage>
</organism>
<reference evidence="1" key="1">
    <citation type="journal article" date="2020" name="Stud. Mycol.">
        <title>101 Dothideomycetes genomes: a test case for predicting lifestyles and emergence of pathogens.</title>
        <authorList>
            <person name="Haridas S."/>
            <person name="Albert R."/>
            <person name="Binder M."/>
            <person name="Bloem J."/>
            <person name="Labutti K."/>
            <person name="Salamov A."/>
            <person name="Andreopoulos B."/>
            <person name="Baker S."/>
            <person name="Barry K."/>
            <person name="Bills G."/>
            <person name="Bluhm B."/>
            <person name="Cannon C."/>
            <person name="Castanera R."/>
            <person name="Culley D."/>
            <person name="Daum C."/>
            <person name="Ezra D."/>
            <person name="Gonzalez J."/>
            <person name="Henrissat B."/>
            <person name="Kuo A."/>
            <person name="Liang C."/>
            <person name="Lipzen A."/>
            <person name="Lutzoni F."/>
            <person name="Magnuson J."/>
            <person name="Mondo S."/>
            <person name="Nolan M."/>
            <person name="Ohm R."/>
            <person name="Pangilinan J."/>
            <person name="Park H.-J."/>
            <person name="Ramirez L."/>
            <person name="Alfaro M."/>
            <person name="Sun H."/>
            <person name="Tritt A."/>
            <person name="Yoshinaga Y."/>
            <person name="Zwiers L.-H."/>
            <person name="Turgeon B."/>
            <person name="Goodwin S."/>
            <person name="Spatafora J."/>
            <person name="Crous P."/>
            <person name="Grigoriev I."/>
        </authorList>
    </citation>
    <scope>NUCLEOTIDE SEQUENCE</scope>
    <source>
        <strain evidence="1">CBS 130266</strain>
    </source>
</reference>
<evidence type="ECO:0000313" key="1">
    <source>
        <dbReference type="EMBL" id="KAF2416322.1"/>
    </source>
</evidence>
<proteinExistence type="predicted"/>
<dbReference type="SUPFAM" id="SSF56112">
    <property type="entry name" value="Protein kinase-like (PK-like)"/>
    <property type="match status" value="1"/>
</dbReference>
<comment type="caution">
    <text evidence="1">The sequence shown here is derived from an EMBL/GenBank/DDBJ whole genome shotgun (WGS) entry which is preliminary data.</text>
</comment>
<dbReference type="EMBL" id="MU007163">
    <property type="protein sequence ID" value="KAF2416322.1"/>
    <property type="molecule type" value="Genomic_DNA"/>
</dbReference>
<evidence type="ECO:0008006" key="3">
    <source>
        <dbReference type="Google" id="ProtNLM"/>
    </source>
</evidence>
<dbReference type="InterPro" id="IPR051678">
    <property type="entry name" value="AGP_Transferase"/>
</dbReference>
<dbReference type="OrthoDB" id="2906425at2759"/>
<feature type="non-terminal residue" evidence="1">
    <location>
        <position position="110"/>
    </location>
</feature>
<dbReference type="PANTHER" id="PTHR21310">
    <property type="entry name" value="AMINOGLYCOSIDE PHOSPHOTRANSFERASE-RELATED-RELATED"/>
    <property type="match status" value="1"/>
</dbReference>
<dbReference type="Proteomes" id="UP000800235">
    <property type="component" value="Unassembled WGS sequence"/>
</dbReference>
<keyword evidence="2" id="KW-1185">Reference proteome</keyword>
<evidence type="ECO:0000313" key="2">
    <source>
        <dbReference type="Proteomes" id="UP000800235"/>
    </source>
</evidence>
<gene>
    <name evidence="1" type="ORF">EJ08DRAFT_600604</name>
</gene>